<comment type="similarity">
    <text evidence="2">Belongs to the sorting nexin family.</text>
</comment>
<dbReference type="RefSeq" id="XP_029009268.1">
    <property type="nucleotide sequence ID" value="XM_029153435.3"/>
</dbReference>
<dbReference type="InterPro" id="IPR001683">
    <property type="entry name" value="PX_dom"/>
</dbReference>
<evidence type="ECO:0000256" key="1">
    <source>
        <dbReference type="ARBA" id="ARBA00004180"/>
    </source>
</evidence>
<comment type="subcellular location">
    <subcellularLocation>
        <location evidence="1">Cytoplasmic vesicle membrane</location>
        <topology evidence="1">Peripheral membrane protein</topology>
        <orientation evidence="1">Cytoplasmic side</orientation>
    </subcellularLocation>
</comment>
<organism evidence="9 10">
    <name type="scientific">Betta splendens</name>
    <name type="common">Siamese fighting fish</name>
    <dbReference type="NCBI Taxonomy" id="158456"/>
    <lineage>
        <taxon>Eukaryota</taxon>
        <taxon>Metazoa</taxon>
        <taxon>Chordata</taxon>
        <taxon>Craniata</taxon>
        <taxon>Vertebrata</taxon>
        <taxon>Euteleostomi</taxon>
        <taxon>Actinopterygii</taxon>
        <taxon>Neopterygii</taxon>
        <taxon>Teleostei</taxon>
        <taxon>Neoteleostei</taxon>
        <taxon>Acanthomorphata</taxon>
        <taxon>Anabantaria</taxon>
        <taxon>Anabantiformes</taxon>
        <taxon>Anabantoidei</taxon>
        <taxon>Osphronemidae</taxon>
        <taxon>Betta</taxon>
    </lineage>
</organism>
<evidence type="ECO:0000256" key="2">
    <source>
        <dbReference type="ARBA" id="ARBA00010883"/>
    </source>
</evidence>
<keyword evidence="3" id="KW-0813">Transport</keyword>
<dbReference type="InterPro" id="IPR036871">
    <property type="entry name" value="PX_dom_sf"/>
</dbReference>
<dbReference type="AlphaFoldDB" id="A0A6P7MSF8"/>
<dbReference type="KEGG" id="bspl:114857199"/>
<feature type="domain" description="PX" evidence="8">
    <location>
        <begin position="8"/>
        <end position="120"/>
    </location>
</feature>
<proteinExistence type="inferred from homology"/>
<evidence type="ECO:0000256" key="6">
    <source>
        <dbReference type="ARBA" id="ARBA00023136"/>
    </source>
</evidence>
<dbReference type="Pfam" id="PF00787">
    <property type="entry name" value="PX"/>
    <property type="match status" value="1"/>
</dbReference>
<dbReference type="SMART" id="SM00312">
    <property type="entry name" value="PX"/>
    <property type="match status" value="1"/>
</dbReference>
<evidence type="ECO:0000256" key="3">
    <source>
        <dbReference type="ARBA" id="ARBA00022448"/>
    </source>
</evidence>
<dbReference type="GO" id="GO:1901981">
    <property type="term" value="F:phosphatidylinositol phosphate binding"/>
    <property type="evidence" value="ECO:0007669"/>
    <property type="project" value="TreeGrafter"/>
</dbReference>
<dbReference type="PROSITE" id="PS50195">
    <property type="entry name" value="PX"/>
    <property type="match status" value="1"/>
</dbReference>
<dbReference type="GO" id="GO:0015031">
    <property type="term" value="P:protein transport"/>
    <property type="evidence" value="ECO:0007669"/>
    <property type="project" value="UniProtKB-KW"/>
</dbReference>
<keyword evidence="4" id="KW-0653">Protein transport</keyword>
<evidence type="ECO:0000256" key="5">
    <source>
        <dbReference type="ARBA" id="ARBA00023121"/>
    </source>
</evidence>
<dbReference type="GO" id="GO:0030659">
    <property type="term" value="C:cytoplasmic vesicle membrane"/>
    <property type="evidence" value="ECO:0007669"/>
    <property type="project" value="UniProtKB-SubCell"/>
</dbReference>
<evidence type="ECO:0000313" key="9">
    <source>
        <dbReference type="Proteomes" id="UP000515150"/>
    </source>
</evidence>
<dbReference type="InterPro" id="IPR052467">
    <property type="entry name" value="Sorting_nexin_PX-domain"/>
</dbReference>
<dbReference type="GeneID" id="114857199"/>
<dbReference type="CTD" id="79856"/>
<name>A0A6P7MSF8_BETSP</name>
<evidence type="ECO:0000256" key="4">
    <source>
        <dbReference type="ARBA" id="ARBA00022927"/>
    </source>
</evidence>
<dbReference type="PANTHER" id="PTHR15813">
    <property type="entry name" value="SORTING NEXIN-22 AND 24"/>
    <property type="match status" value="1"/>
</dbReference>
<reference evidence="10" key="1">
    <citation type="submission" date="2025-08" db="UniProtKB">
        <authorList>
            <consortium name="RefSeq"/>
        </authorList>
    </citation>
    <scope>IDENTIFICATION</scope>
</reference>
<keyword evidence="9" id="KW-1185">Reference proteome</keyword>
<evidence type="ECO:0000256" key="7">
    <source>
        <dbReference type="ARBA" id="ARBA00023329"/>
    </source>
</evidence>
<dbReference type="InParanoid" id="A0A6P7MSF8"/>
<evidence type="ECO:0000313" key="10">
    <source>
        <dbReference type="RefSeq" id="XP_029009268.1"/>
    </source>
</evidence>
<evidence type="ECO:0000259" key="8">
    <source>
        <dbReference type="PROSITE" id="PS50195"/>
    </source>
</evidence>
<accession>A0A6P7MSF8</accession>
<dbReference type="PANTHER" id="PTHR15813:SF8">
    <property type="entry name" value="SORTING NEXIN-22"/>
    <property type="match status" value="1"/>
</dbReference>
<keyword evidence="5" id="KW-0446">Lipid-binding</keyword>
<protein>
    <submittedName>
        <fullName evidence="10">Sorting nexin-22</fullName>
    </submittedName>
</protein>
<sequence length="194" mass="22527">MPEEDSPMIEVSIPSVEKQVDESGKSKKLFRVEVLFNERKHYVLRRSSEFQTLHRKLRKILQTPDFPGKRSPHLRTKPVEQRTQELEDYIQEIIRHNEDVPQVLLDFLHVRHFHTGNKISSMESLEMDSQDNSDQLPHQRVLGYFQDPYLSDSKSGLPNVIVDGVLQGFYPRDIRVSFTTPVLIEPHSPASVEA</sequence>
<dbReference type="OrthoDB" id="93876at2759"/>
<keyword evidence="6" id="KW-0472">Membrane</keyword>
<dbReference type="Proteomes" id="UP000515150">
    <property type="component" value="Chromosome 6"/>
</dbReference>
<gene>
    <name evidence="10" type="primary">snx22</name>
</gene>
<dbReference type="SUPFAM" id="SSF64268">
    <property type="entry name" value="PX domain"/>
    <property type="match status" value="1"/>
</dbReference>
<keyword evidence="7" id="KW-0968">Cytoplasmic vesicle</keyword>
<dbReference type="Gene3D" id="3.30.1520.10">
    <property type="entry name" value="Phox-like domain"/>
    <property type="match status" value="1"/>
</dbReference>